<dbReference type="SUPFAM" id="SSF56112">
    <property type="entry name" value="Protein kinase-like (PK-like)"/>
    <property type="match status" value="1"/>
</dbReference>
<protein>
    <submittedName>
        <fullName evidence="3">Phosphotransferase enzyme family protein</fullName>
    </submittedName>
</protein>
<dbReference type="RefSeq" id="WP_377831611.1">
    <property type="nucleotide sequence ID" value="NZ_JBHRSK010000003.1"/>
</dbReference>
<feature type="domain" description="Aminoglycoside phosphotransferase" evidence="2">
    <location>
        <begin position="24"/>
        <end position="265"/>
    </location>
</feature>
<reference evidence="4" key="1">
    <citation type="journal article" date="2019" name="Int. J. Syst. Evol. Microbiol.">
        <title>The Global Catalogue of Microorganisms (GCM) 10K type strain sequencing project: providing services to taxonomists for standard genome sequencing and annotation.</title>
        <authorList>
            <consortium name="The Broad Institute Genomics Platform"/>
            <consortium name="The Broad Institute Genome Sequencing Center for Infectious Disease"/>
            <person name="Wu L."/>
            <person name="Ma J."/>
        </authorList>
    </citation>
    <scope>NUCLEOTIDE SEQUENCE [LARGE SCALE GENOMIC DNA]</scope>
    <source>
        <strain evidence="4">KCTC 62192</strain>
    </source>
</reference>
<sequence length="319" mass="34533">MSLAEAQQALAAWGGAEVPPRLIKDRENAVYEVVLAGGRRAALRLHRAGYQTAAAIRSELDWTRALAAAGLSVPEPVPTLSGVLVHEPEQGRAASVVGWVEGTPLGEAFTPLSGSVPAQIARFRAIGRLLAEMHNATDAVQLPAGFTRPRWDIEGLLGDRPFWGRFWQNPALTGDERALLQQARAAARQVLEDFRARGGDYGLIHGDLMRENLLLDGDRISLIDFDDSGFGFRLYDLGTLMIQNLDEPAFPELQAAALAGYRAARPLDAQDAALLPMFTMLRCLASCGWAVPRMAPDDPRLRDYAARAAGQARAFLAAS</sequence>
<accession>A0ABV7AD68</accession>
<name>A0ABV7AD68_9RHOB</name>
<dbReference type="InterPro" id="IPR011009">
    <property type="entry name" value="Kinase-like_dom_sf"/>
</dbReference>
<comment type="caution">
    <text evidence="3">The sequence shown here is derived from an EMBL/GenBank/DDBJ whole genome shotgun (WGS) entry which is preliminary data.</text>
</comment>
<dbReference type="EMBL" id="JBHRSK010000003">
    <property type="protein sequence ID" value="MFC2966982.1"/>
    <property type="molecule type" value="Genomic_DNA"/>
</dbReference>
<proteinExistence type="inferred from homology"/>
<dbReference type="InterPro" id="IPR050249">
    <property type="entry name" value="Pseudomonas-type_ThrB"/>
</dbReference>
<dbReference type="PANTHER" id="PTHR21064">
    <property type="entry name" value="AMINOGLYCOSIDE PHOSPHOTRANSFERASE DOMAIN-CONTAINING PROTEIN-RELATED"/>
    <property type="match status" value="1"/>
</dbReference>
<dbReference type="Proteomes" id="UP001595443">
    <property type="component" value="Unassembled WGS sequence"/>
</dbReference>
<dbReference type="Gene3D" id="3.90.1200.10">
    <property type="match status" value="1"/>
</dbReference>
<dbReference type="InterPro" id="IPR002575">
    <property type="entry name" value="Aminoglycoside_PTrfase"/>
</dbReference>
<evidence type="ECO:0000313" key="4">
    <source>
        <dbReference type="Proteomes" id="UP001595443"/>
    </source>
</evidence>
<keyword evidence="4" id="KW-1185">Reference proteome</keyword>
<evidence type="ECO:0000256" key="1">
    <source>
        <dbReference type="ARBA" id="ARBA00038240"/>
    </source>
</evidence>
<organism evidence="3 4">
    <name type="scientific">Acidimangrovimonas pyrenivorans</name>
    <dbReference type="NCBI Taxonomy" id="2030798"/>
    <lineage>
        <taxon>Bacteria</taxon>
        <taxon>Pseudomonadati</taxon>
        <taxon>Pseudomonadota</taxon>
        <taxon>Alphaproteobacteria</taxon>
        <taxon>Rhodobacterales</taxon>
        <taxon>Paracoccaceae</taxon>
        <taxon>Acidimangrovimonas</taxon>
    </lineage>
</organism>
<dbReference type="PANTHER" id="PTHR21064:SF6">
    <property type="entry name" value="AMINOGLYCOSIDE PHOSPHOTRANSFERASE DOMAIN-CONTAINING PROTEIN"/>
    <property type="match status" value="1"/>
</dbReference>
<dbReference type="Pfam" id="PF01636">
    <property type="entry name" value="APH"/>
    <property type="match status" value="1"/>
</dbReference>
<evidence type="ECO:0000313" key="3">
    <source>
        <dbReference type="EMBL" id="MFC2966982.1"/>
    </source>
</evidence>
<gene>
    <name evidence="3" type="ORF">ACFOES_02645</name>
</gene>
<comment type="similarity">
    <text evidence="1">Belongs to the pseudomonas-type ThrB family.</text>
</comment>
<evidence type="ECO:0000259" key="2">
    <source>
        <dbReference type="Pfam" id="PF01636"/>
    </source>
</evidence>